<comment type="caution">
    <text evidence="4">The sequence shown here is derived from an EMBL/GenBank/DDBJ whole genome shotgun (WGS) entry which is preliminary data.</text>
</comment>
<sequence>MALTIRLKRYGATNRPTYRVVVAEKSAKRDGKVVEEIGHYNPRTEPSTMEVNPEAARRWMEKGALPSGTVRNIFKKLGII</sequence>
<dbReference type="GO" id="GO:0005737">
    <property type="term" value="C:cytoplasm"/>
    <property type="evidence" value="ECO:0007669"/>
    <property type="project" value="UniProtKB-ARBA"/>
</dbReference>
<evidence type="ECO:0000313" key="5">
    <source>
        <dbReference type="Proteomes" id="UP000177187"/>
    </source>
</evidence>
<proteinExistence type="inferred from homology"/>
<dbReference type="EMBL" id="MFAF01000005">
    <property type="protein sequence ID" value="OGD79642.1"/>
    <property type="molecule type" value="Genomic_DNA"/>
</dbReference>
<gene>
    <name evidence="3" type="primary">rpsP</name>
    <name evidence="4" type="ORF">A2Y64_01090</name>
</gene>
<keyword evidence="1 3" id="KW-0689">Ribosomal protein</keyword>
<dbReference type="HAMAP" id="MF_00385">
    <property type="entry name" value="Ribosomal_bS16"/>
    <property type="match status" value="1"/>
</dbReference>
<comment type="similarity">
    <text evidence="3">Belongs to the bacterial ribosomal protein bS16 family.</text>
</comment>
<name>A0A1F5FJ96_9BACT</name>
<dbReference type="SUPFAM" id="SSF54565">
    <property type="entry name" value="Ribosomal protein S16"/>
    <property type="match status" value="1"/>
</dbReference>
<dbReference type="Proteomes" id="UP000177187">
    <property type="component" value="Unassembled WGS sequence"/>
</dbReference>
<dbReference type="InterPro" id="IPR000307">
    <property type="entry name" value="Ribosomal_bS16"/>
</dbReference>
<evidence type="ECO:0000256" key="3">
    <source>
        <dbReference type="HAMAP-Rule" id="MF_00385"/>
    </source>
</evidence>
<dbReference type="PROSITE" id="PS00732">
    <property type="entry name" value="RIBOSOMAL_S16"/>
    <property type="match status" value="1"/>
</dbReference>
<dbReference type="Pfam" id="PF00886">
    <property type="entry name" value="Ribosomal_S16"/>
    <property type="match status" value="1"/>
</dbReference>
<dbReference type="GO" id="GO:0003735">
    <property type="term" value="F:structural constituent of ribosome"/>
    <property type="evidence" value="ECO:0007669"/>
    <property type="project" value="InterPro"/>
</dbReference>
<accession>A0A1F5FJ96</accession>
<keyword evidence="2 3" id="KW-0687">Ribonucleoprotein</keyword>
<dbReference type="GO" id="GO:0015935">
    <property type="term" value="C:small ribosomal subunit"/>
    <property type="evidence" value="ECO:0007669"/>
    <property type="project" value="TreeGrafter"/>
</dbReference>
<evidence type="ECO:0000256" key="1">
    <source>
        <dbReference type="ARBA" id="ARBA00022980"/>
    </source>
</evidence>
<dbReference type="NCBIfam" id="TIGR00002">
    <property type="entry name" value="S16"/>
    <property type="match status" value="1"/>
</dbReference>
<dbReference type="PANTHER" id="PTHR12919:SF20">
    <property type="entry name" value="SMALL RIBOSOMAL SUBUNIT PROTEIN BS16M"/>
    <property type="match status" value="1"/>
</dbReference>
<dbReference type="InterPro" id="IPR020592">
    <property type="entry name" value="Ribosomal_bS16_CS"/>
</dbReference>
<dbReference type="AlphaFoldDB" id="A0A1F5FJ96"/>
<protein>
    <recommendedName>
        <fullName evidence="3">Small ribosomal subunit protein bS16</fullName>
    </recommendedName>
</protein>
<dbReference type="PANTHER" id="PTHR12919">
    <property type="entry name" value="30S RIBOSOMAL PROTEIN S16"/>
    <property type="match status" value="1"/>
</dbReference>
<dbReference type="InterPro" id="IPR023803">
    <property type="entry name" value="Ribosomal_bS16_dom_sf"/>
</dbReference>
<reference evidence="4 5" key="1">
    <citation type="journal article" date="2016" name="Nat. Commun.">
        <title>Thousands of microbial genomes shed light on interconnected biogeochemical processes in an aquifer system.</title>
        <authorList>
            <person name="Anantharaman K."/>
            <person name="Brown C.T."/>
            <person name="Hug L.A."/>
            <person name="Sharon I."/>
            <person name="Castelle C.J."/>
            <person name="Probst A.J."/>
            <person name="Thomas B.C."/>
            <person name="Singh A."/>
            <person name="Wilkins M.J."/>
            <person name="Karaoz U."/>
            <person name="Brodie E.L."/>
            <person name="Williams K.H."/>
            <person name="Hubbard S.S."/>
            <person name="Banfield J.F."/>
        </authorList>
    </citation>
    <scope>NUCLEOTIDE SEQUENCE [LARGE SCALE GENOMIC DNA]</scope>
</reference>
<dbReference type="STRING" id="1817816.A2Y64_01090"/>
<dbReference type="Gene3D" id="3.30.1320.10">
    <property type="match status" value="1"/>
</dbReference>
<organism evidence="4 5">
    <name type="scientific">Candidatus Coatesbacteria bacterium RBG_13_66_14</name>
    <dbReference type="NCBI Taxonomy" id="1817816"/>
    <lineage>
        <taxon>Bacteria</taxon>
        <taxon>Candidatus Coatesiibacteriota</taxon>
    </lineage>
</organism>
<dbReference type="GO" id="GO:0006412">
    <property type="term" value="P:translation"/>
    <property type="evidence" value="ECO:0007669"/>
    <property type="project" value="UniProtKB-UniRule"/>
</dbReference>
<evidence type="ECO:0000256" key="2">
    <source>
        <dbReference type="ARBA" id="ARBA00023274"/>
    </source>
</evidence>
<evidence type="ECO:0000313" key="4">
    <source>
        <dbReference type="EMBL" id="OGD79642.1"/>
    </source>
</evidence>